<keyword evidence="2 6" id="KW-0489">Methyltransferase</keyword>
<dbReference type="RefSeq" id="WP_072952155.1">
    <property type="nucleotide sequence ID" value="NZ_FRCT01000017.1"/>
</dbReference>
<dbReference type="Pfam" id="PF08241">
    <property type="entry name" value="Methyltransf_11"/>
    <property type="match status" value="1"/>
</dbReference>
<dbReference type="AlphaFoldDB" id="A0A1M7LYN3"/>
<organism evidence="6 7">
    <name type="scientific">Ruminococcus flavefaciens</name>
    <dbReference type="NCBI Taxonomy" id="1265"/>
    <lineage>
        <taxon>Bacteria</taxon>
        <taxon>Bacillati</taxon>
        <taxon>Bacillota</taxon>
        <taxon>Clostridia</taxon>
        <taxon>Eubacteriales</taxon>
        <taxon>Oscillospiraceae</taxon>
        <taxon>Ruminococcus</taxon>
    </lineage>
</organism>
<reference evidence="6 7" key="1">
    <citation type="submission" date="2016-11" db="EMBL/GenBank/DDBJ databases">
        <authorList>
            <person name="Jaros S."/>
            <person name="Januszkiewicz K."/>
            <person name="Wedrychowicz H."/>
        </authorList>
    </citation>
    <scope>NUCLEOTIDE SEQUENCE [LARGE SCALE GENOMIC DNA]</scope>
    <source>
        <strain evidence="6 7">Y1</strain>
    </source>
</reference>
<dbReference type="OrthoDB" id="9797252at2"/>
<dbReference type="InterPro" id="IPR051052">
    <property type="entry name" value="Diverse_substrate_MTase"/>
</dbReference>
<dbReference type="EMBL" id="FRCT01000017">
    <property type="protein sequence ID" value="SHM83449.1"/>
    <property type="molecule type" value="Genomic_DNA"/>
</dbReference>
<evidence type="ECO:0000256" key="2">
    <source>
        <dbReference type="ARBA" id="ARBA00022603"/>
    </source>
</evidence>
<dbReference type="GO" id="GO:0000179">
    <property type="term" value="F:rRNA (adenine-N6,N6-)-dimethyltransferase activity"/>
    <property type="evidence" value="ECO:0007669"/>
    <property type="project" value="InterPro"/>
</dbReference>
<evidence type="ECO:0000259" key="5">
    <source>
        <dbReference type="SMART" id="SM00650"/>
    </source>
</evidence>
<dbReference type="PANTHER" id="PTHR44942:SF4">
    <property type="entry name" value="METHYLTRANSFERASE TYPE 11 DOMAIN-CONTAINING PROTEIN"/>
    <property type="match status" value="1"/>
</dbReference>
<evidence type="ECO:0000313" key="7">
    <source>
        <dbReference type="Proteomes" id="UP000184394"/>
    </source>
</evidence>
<keyword evidence="4" id="KW-0949">S-adenosyl-L-methionine</keyword>
<dbReference type="CDD" id="cd02440">
    <property type="entry name" value="AdoMet_MTases"/>
    <property type="match status" value="1"/>
</dbReference>
<sequence>MAKDLELNRTFDTSSSVYDKMRPNYVAELYKKIFDYISITPDSCVVEVGSGSGQATRPILDTGCKLTAVEYGEHLSELLREKFGKYKNFSVITGKFEDISFADSSCDLVFSATAFHWIPEDIGYSKVFSMLRSGGVFARFANRPSISRNPSAITQKIERLYDEYYYSYYKKERGTKQAFTEEQAEKIATIPEKYGFTDLQYHLFGRERVFSADEYVQLLSTYSDHIAMKKAVREEFFSKIAEAINYHGGTITIYDTLDLELARKP</sequence>
<accession>A0A1M7LYN3</accession>
<feature type="domain" description="Ribosomal RNA adenine methylase transferase N-terminal" evidence="5">
    <location>
        <begin position="29"/>
        <end position="161"/>
    </location>
</feature>
<dbReference type="SUPFAM" id="SSF53335">
    <property type="entry name" value="S-adenosyl-L-methionine-dependent methyltransferases"/>
    <property type="match status" value="1"/>
</dbReference>
<comment type="similarity">
    <text evidence="1">Belongs to the methyltransferase superfamily.</text>
</comment>
<gene>
    <name evidence="6" type="ORF">SAMN04487860_11711</name>
</gene>
<dbReference type="InterPro" id="IPR020598">
    <property type="entry name" value="rRNA_Ade_methylase_Trfase_N"/>
</dbReference>
<dbReference type="InterPro" id="IPR029063">
    <property type="entry name" value="SAM-dependent_MTases_sf"/>
</dbReference>
<dbReference type="Gene3D" id="3.40.50.150">
    <property type="entry name" value="Vaccinia Virus protein VP39"/>
    <property type="match status" value="1"/>
</dbReference>
<proteinExistence type="inferred from homology"/>
<dbReference type="InterPro" id="IPR013216">
    <property type="entry name" value="Methyltransf_11"/>
</dbReference>
<evidence type="ECO:0000256" key="3">
    <source>
        <dbReference type="ARBA" id="ARBA00022679"/>
    </source>
</evidence>
<keyword evidence="3 6" id="KW-0808">Transferase</keyword>
<name>A0A1M7LYN3_RUMFL</name>
<protein>
    <submittedName>
        <fullName evidence="6">Methyltransferase domain-containing protein</fullName>
    </submittedName>
</protein>
<dbReference type="SMART" id="SM00650">
    <property type="entry name" value="rADc"/>
    <property type="match status" value="1"/>
</dbReference>
<evidence type="ECO:0000256" key="4">
    <source>
        <dbReference type="ARBA" id="ARBA00022691"/>
    </source>
</evidence>
<dbReference type="Proteomes" id="UP000184394">
    <property type="component" value="Unassembled WGS sequence"/>
</dbReference>
<evidence type="ECO:0000313" key="6">
    <source>
        <dbReference type="EMBL" id="SHM83449.1"/>
    </source>
</evidence>
<evidence type="ECO:0000256" key="1">
    <source>
        <dbReference type="ARBA" id="ARBA00008361"/>
    </source>
</evidence>
<dbReference type="PANTHER" id="PTHR44942">
    <property type="entry name" value="METHYLTRANSF_11 DOMAIN-CONTAINING PROTEIN"/>
    <property type="match status" value="1"/>
</dbReference>